<feature type="region of interest" description="Disordered" evidence="1">
    <location>
        <begin position="64"/>
        <end position="91"/>
    </location>
</feature>
<dbReference type="Gramene" id="PRQ27037">
    <property type="protein sequence ID" value="PRQ27037"/>
    <property type="gene ID" value="RchiOBHm_Chr6g0301061"/>
</dbReference>
<feature type="compositionally biased region" description="Basic residues" evidence="1">
    <location>
        <begin position="28"/>
        <end position="40"/>
    </location>
</feature>
<comment type="caution">
    <text evidence="2">The sequence shown here is derived from an EMBL/GenBank/DDBJ whole genome shotgun (WGS) entry which is preliminary data.</text>
</comment>
<name>A0A2P6PYL7_ROSCH</name>
<gene>
    <name evidence="2" type="ORF">RchiOBHm_Chr6g0301061</name>
</gene>
<dbReference type="Proteomes" id="UP000238479">
    <property type="component" value="Chromosome 6"/>
</dbReference>
<proteinExistence type="predicted"/>
<dbReference type="AlphaFoldDB" id="A0A2P6PYL7"/>
<evidence type="ECO:0000256" key="1">
    <source>
        <dbReference type="SAM" id="MobiDB-lite"/>
    </source>
</evidence>
<dbReference type="EMBL" id="PDCK01000044">
    <property type="protein sequence ID" value="PRQ27037.1"/>
    <property type="molecule type" value="Genomic_DNA"/>
</dbReference>
<feature type="compositionally biased region" description="Basic and acidic residues" evidence="1">
    <location>
        <begin position="1"/>
        <end position="13"/>
    </location>
</feature>
<accession>A0A2P6PYL7</accession>
<sequence length="132" mass="14559">MIERERERERELELSDPDATATREGTRPSRHHPATPRRRTPTIPLASASSTSLWFQILHAATRSGDSTTESLGSPPAISANSGDSGYRQSRLCCTPSPQSRSLSNCWCENHQFMTISVSTVGFWGLSLARLT</sequence>
<reference evidence="2 3" key="1">
    <citation type="journal article" date="2018" name="Nat. Genet.">
        <title>The Rosa genome provides new insights in the design of modern roses.</title>
        <authorList>
            <person name="Bendahmane M."/>
        </authorList>
    </citation>
    <scope>NUCLEOTIDE SEQUENCE [LARGE SCALE GENOMIC DNA]</scope>
    <source>
        <strain evidence="3">cv. Old Blush</strain>
    </source>
</reference>
<protein>
    <submittedName>
        <fullName evidence="2">Uncharacterized protein</fullName>
    </submittedName>
</protein>
<feature type="region of interest" description="Disordered" evidence="1">
    <location>
        <begin position="1"/>
        <end position="47"/>
    </location>
</feature>
<organism evidence="2 3">
    <name type="scientific">Rosa chinensis</name>
    <name type="common">China rose</name>
    <dbReference type="NCBI Taxonomy" id="74649"/>
    <lineage>
        <taxon>Eukaryota</taxon>
        <taxon>Viridiplantae</taxon>
        <taxon>Streptophyta</taxon>
        <taxon>Embryophyta</taxon>
        <taxon>Tracheophyta</taxon>
        <taxon>Spermatophyta</taxon>
        <taxon>Magnoliopsida</taxon>
        <taxon>eudicotyledons</taxon>
        <taxon>Gunneridae</taxon>
        <taxon>Pentapetalae</taxon>
        <taxon>rosids</taxon>
        <taxon>fabids</taxon>
        <taxon>Rosales</taxon>
        <taxon>Rosaceae</taxon>
        <taxon>Rosoideae</taxon>
        <taxon>Rosoideae incertae sedis</taxon>
        <taxon>Rosa</taxon>
    </lineage>
</organism>
<evidence type="ECO:0000313" key="2">
    <source>
        <dbReference type="EMBL" id="PRQ27037.1"/>
    </source>
</evidence>
<feature type="compositionally biased region" description="Polar residues" evidence="1">
    <location>
        <begin position="79"/>
        <end position="88"/>
    </location>
</feature>
<keyword evidence="3" id="KW-1185">Reference proteome</keyword>
<evidence type="ECO:0000313" key="3">
    <source>
        <dbReference type="Proteomes" id="UP000238479"/>
    </source>
</evidence>